<comment type="caution">
    <text evidence="6">The sequence shown here is derived from an EMBL/GenBank/DDBJ whole genome shotgun (WGS) entry which is preliminary data.</text>
</comment>
<dbReference type="InterPro" id="IPR028082">
    <property type="entry name" value="Peripla_BP_I"/>
</dbReference>
<dbReference type="AlphaFoldDB" id="A0A4R4SZ67"/>
<dbReference type="SMART" id="SM00354">
    <property type="entry name" value="HTH_LACI"/>
    <property type="match status" value="1"/>
</dbReference>
<protein>
    <submittedName>
        <fullName evidence="6">LacI family transcriptional regulator</fullName>
    </submittedName>
</protein>
<dbReference type="PROSITE" id="PS50932">
    <property type="entry name" value="HTH_LACI_2"/>
    <property type="match status" value="1"/>
</dbReference>
<evidence type="ECO:0000259" key="5">
    <source>
        <dbReference type="PROSITE" id="PS50932"/>
    </source>
</evidence>
<dbReference type="SUPFAM" id="SSF47413">
    <property type="entry name" value="lambda repressor-like DNA-binding domains"/>
    <property type="match status" value="1"/>
</dbReference>
<evidence type="ECO:0000256" key="4">
    <source>
        <dbReference type="ARBA" id="ARBA00023163"/>
    </source>
</evidence>
<keyword evidence="4" id="KW-0804">Transcription</keyword>
<dbReference type="InterPro" id="IPR000843">
    <property type="entry name" value="HTH_LacI"/>
</dbReference>
<dbReference type="GO" id="GO:0003700">
    <property type="term" value="F:DNA-binding transcription factor activity"/>
    <property type="evidence" value="ECO:0007669"/>
    <property type="project" value="TreeGrafter"/>
</dbReference>
<organism evidence="6 7">
    <name type="scientific">Streptomyces hainanensis</name>
    <dbReference type="NCBI Taxonomy" id="402648"/>
    <lineage>
        <taxon>Bacteria</taxon>
        <taxon>Bacillati</taxon>
        <taxon>Actinomycetota</taxon>
        <taxon>Actinomycetes</taxon>
        <taxon>Kitasatosporales</taxon>
        <taxon>Streptomycetaceae</taxon>
        <taxon>Streptomyces</taxon>
    </lineage>
</organism>
<dbReference type="Gene3D" id="3.40.50.2300">
    <property type="match status" value="2"/>
</dbReference>
<dbReference type="Gene3D" id="1.10.260.40">
    <property type="entry name" value="lambda repressor-like DNA-binding domains"/>
    <property type="match status" value="1"/>
</dbReference>
<feature type="domain" description="HTH lacI-type" evidence="5">
    <location>
        <begin position="3"/>
        <end position="57"/>
    </location>
</feature>
<dbReference type="InterPro" id="IPR010982">
    <property type="entry name" value="Lambda_DNA-bd_dom_sf"/>
</dbReference>
<dbReference type="CDD" id="cd06267">
    <property type="entry name" value="PBP1_LacI_sugar_binding-like"/>
    <property type="match status" value="1"/>
</dbReference>
<feature type="non-terminal residue" evidence="6">
    <location>
        <position position="340"/>
    </location>
</feature>
<evidence type="ECO:0000256" key="3">
    <source>
        <dbReference type="ARBA" id="ARBA00023125"/>
    </source>
</evidence>
<dbReference type="Pfam" id="PF13377">
    <property type="entry name" value="Peripla_BP_3"/>
    <property type="match status" value="1"/>
</dbReference>
<evidence type="ECO:0000313" key="7">
    <source>
        <dbReference type="Proteomes" id="UP000295345"/>
    </source>
</evidence>
<evidence type="ECO:0000256" key="2">
    <source>
        <dbReference type="ARBA" id="ARBA00023015"/>
    </source>
</evidence>
<name>A0A4R4SZ67_9ACTN</name>
<sequence>MAVTIREVAQAAGVHVSTVSRTFSAPNLVNAETRERVIAAAAELGYRPNQAARALTTGRTNNLGLIVADIANPFFPPLIKAAQSYARVRGYQVFVADTDEDPRVEEELIATLARQVDGVLLVSPRLSNTAIARLGADLPFAVVNRRVKGLPAVLMDVGSGAGAAVDHLASLGHRRLIVLGGPRGSWTSGQIRSAAGAAAERHGVNLTYHGPNAPTEHGGFRAAAAVLAAGATAVIAYNDLVAIGAIEGLAEEGAEVPRDVSVVGVDDTVAGRLNRPKLTTIAMPTQTAGRSAVDLLLQAIDEAGDVRGVAQMILETGLVVRDSTGAAPAGPAFRKPSHRL</sequence>
<dbReference type="PANTHER" id="PTHR30146:SF148">
    <property type="entry name" value="HTH-TYPE TRANSCRIPTIONAL REPRESSOR PURR-RELATED"/>
    <property type="match status" value="1"/>
</dbReference>
<keyword evidence="7" id="KW-1185">Reference proteome</keyword>
<dbReference type="PANTHER" id="PTHR30146">
    <property type="entry name" value="LACI-RELATED TRANSCRIPTIONAL REPRESSOR"/>
    <property type="match status" value="1"/>
</dbReference>
<dbReference type="InterPro" id="IPR046335">
    <property type="entry name" value="LacI/GalR-like_sensor"/>
</dbReference>
<keyword evidence="3" id="KW-0238">DNA-binding</keyword>
<dbReference type="Proteomes" id="UP000295345">
    <property type="component" value="Unassembled WGS sequence"/>
</dbReference>
<dbReference type="EMBL" id="SMKI01000329">
    <property type="protein sequence ID" value="TDC69731.1"/>
    <property type="molecule type" value="Genomic_DNA"/>
</dbReference>
<dbReference type="SUPFAM" id="SSF53822">
    <property type="entry name" value="Periplasmic binding protein-like I"/>
    <property type="match status" value="1"/>
</dbReference>
<keyword evidence="1" id="KW-0678">Repressor</keyword>
<proteinExistence type="predicted"/>
<gene>
    <name evidence="6" type="ORF">E1283_25600</name>
</gene>
<dbReference type="OrthoDB" id="3258243at2"/>
<dbReference type="GO" id="GO:0000976">
    <property type="term" value="F:transcription cis-regulatory region binding"/>
    <property type="evidence" value="ECO:0007669"/>
    <property type="project" value="TreeGrafter"/>
</dbReference>
<evidence type="ECO:0000256" key="1">
    <source>
        <dbReference type="ARBA" id="ARBA00022491"/>
    </source>
</evidence>
<dbReference type="Pfam" id="PF00356">
    <property type="entry name" value="LacI"/>
    <property type="match status" value="1"/>
</dbReference>
<evidence type="ECO:0000313" key="6">
    <source>
        <dbReference type="EMBL" id="TDC69731.1"/>
    </source>
</evidence>
<accession>A0A4R4SZ67</accession>
<dbReference type="CDD" id="cd01392">
    <property type="entry name" value="HTH_LacI"/>
    <property type="match status" value="1"/>
</dbReference>
<reference evidence="6 7" key="1">
    <citation type="submission" date="2019-03" db="EMBL/GenBank/DDBJ databases">
        <title>Draft genome sequences of novel Actinobacteria.</title>
        <authorList>
            <person name="Sahin N."/>
            <person name="Ay H."/>
            <person name="Saygin H."/>
        </authorList>
    </citation>
    <scope>NUCLEOTIDE SEQUENCE [LARGE SCALE GENOMIC DNA]</scope>
    <source>
        <strain evidence="6 7">DSM 41900</strain>
    </source>
</reference>
<keyword evidence="2" id="KW-0805">Transcription regulation</keyword>